<evidence type="ECO:0000313" key="9">
    <source>
        <dbReference type="EMBL" id="GMB86672.1"/>
    </source>
</evidence>
<comment type="subunit">
    <text evidence="3">Homodimer.</text>
</comment>
<feature type="region of interest" description="Disordered" evidence="8">
    <location>
        <begin position="85"/>
        <end position="106"/>
    </location>
</feature>
<evidence type="ECO:0000256" key="7">
    <source>
        <dbReference type="ARBA" id="ARBA00023052"/>
    </source>
</evidence>
<dbReference type="EMBL" id="BSWK01000013">
    <property type="protein sequence ID" value="GMB86672.1"/>
    <property type="molecule type" value="Genomic_DNA"/>
</dbReference>
<keyword evidence="6" id="KW-0460">Magnesium</keyword>
<keyword evidence="7" id="KW-0786">Thiamine pyrophosphate</keyword>
<dbReference type="GO" id="GO:0016114">
    <property type="term" value="P:terpenoid biosynthetic process"/>
    <property type="evidence" value="ECO:0007669"/>
    <property type="project" value="InterPro"/>
</dbReference>
<proteinExistence type="predicted"/>
<dbReference type="Gene3D" id="3.40.50.970">
    <property type="match status" value="1"/>
</dbReference>
<protein>
    <recommendedName>
        <fullName evidence="11">1-deoxy-D-xylulose-5-phosphate synthase</fullName>
    </recommendedName>
</protein>
<dbReference type="GO" id="GO:0008661">
    <property type="term" value="F:1-deoxy-D-xylulose-5-phosphate synthase activity"/>
    <property type="evidence" value="ECO:0007669"/>
    <property type="project" value="InterPro"/>
</dbReference>
<gene>
    <name evidence="9" type="ORF">ME0900_10450</name>
</gene>
<evidence type="ECO:0000256" key="3">
    <source>
        <dbReference type="ARBA" id="ARBA00011738"/>
    </source>
</evidence>
<evidence type="ECO:0000256" key="1">
    <source>
        <dbReference type="ARBA" id="ARBA00001946"/>
    </source>
</evidence>
<dbReference type="AlphaFoldDB" id="A0AAV5PGM8"/>
<dbReference type="PANTHER" id="PTHR43322">
    <property type="entry name" value="1-D-DEOXYXYLULOSE 5-PHOSPHATE SYNTHASE-RELATED"/>
    <property type="match status" value="1"/>
</dbReference>
<evidence type="ECO:0000256" key="8">
    <source>
        <dbReference type="SAM" id="MobiDB-lite"/>
    </source>
</evidence>
<reference evidence="9" key="1">
    <citation type="submission" date="2023-04" db="EMBL/GenBank/DDBJ databases">
        <title>Draft genome sequences of Lactobacillus delbrueckii subsp. bulgaricus ME-900 and ME-901 with improved acid tolerance.</title>
        <authorList>
            <person name="Ishida T."/>
            <person name="Yamamoto E."/>
            <person name="Koizumi A."/>
            <person name="Fujiwara S."/>
            <person name="Makino S."/>
            <person name="Kano H."/>
            <person name="Kimura K."/>
        </authorList>
    </citation>
    <scope>NUCLEOTIDE SEQUENCE</scope>
    <source>
        <strain evidence="9">ME-900</strain>
    </source>
</reference>
<name>A0AAV5PGM8_LACDE</name>
<comment type="caution">
    <text evidence="9">The sequence shown here is derived from an EMBL/GenBank/DDBJ whole genome shotgun (WGS) entry which is preliminary data.</text>
</comment>
<dbReference type="GO" id="GO:0005829">
    <property type="term" value="C:cytosol"/>
    <property type="evidence" value="ECO:0007669"/>
    <property type="project" value="TreeGrafter"/>
</dbReference>
<accession>A0AAV5PGM8</accession>
<comment type="cofactor">
    <cofactor evidence="2">
        <name>thiamine diphosphate</name>
        <dbReference type="ChEBI" id="CHEBI:58937"/>
    </cofactor>
</comment>
<dbReference type="PANTHER" id="PTHR43322:SF5">
    <property type="entry name" value="1-DEOXY-D-XYLULOSE-5-PHOSPHATE SYNTHASE, CHLOROPLASTIC"/>
    <property type="match status" value="1"/>
</dbReference>
<organism evidence="9 10">
    <name type="scientific">Lactobacillus delbrueckii subsp. bulgaricus</name>
    <dbReference type="NCBI Taxonomy" id="1585"/>
    <lineage>
        <taxon>Bacteria</taxon>
        <taxon>Bacillati</taxon>
        <taxon>Bacillota</taxon>
        <taxon>Bacilli</taxon>
        <taxon>Lactobacillales</taxon>
        <taxon>Lactobacillaceae</taxon>
        <taxon>Lactobacillus</taxon>
    </lineage>
</organism>
<dbReference type="PROSITE" id="PS00801">
    <property type="entry name" value="TRANSKETOLASE_1"/>
    <property type="match status" value="1"/>
</dbReference>
<dbReference type="GO" id="GO:0046872">
    <property type="term" value="F:metal ion binding"/>
    <property type="evidence" value="ECO:0007669"/>
    <property type="project" value="UniProtKB-KW"/>
</dbReference>
<evidence type="ECO:0000256" key="2">
    <source>
        <dbReference type="ARBA" id="ARBA00001964"/>
    </source>
</evidence>
<keyword evidence="4" id="KW-0808">Transferase</keyword>
<dbReference type="Proteomes" id="UP001165243">
    <property type="component" value="Unassembled WGS sequence"/>
</dbReference>
<evidence type="ECO:0000313" key="10">
    <source>
        <dbReference type="Proteomes" id="UP001165243"/>
    </source>
</evidence>
<dbReference type="InterPro" id="IPR029061">
    <property type="entry name" value="THDP-binding"/>
</dbReference>
<dbReference type="InterPro" id="IPR005477">
    <property type="entry name" value="Dxylulose-5-P_synthase"/>
</dbReference>
<evidence type="ECO:0000256" key="5">
    <source>
        <dbReference type="ARBA" id="ARBA00022723"/>
    </source>
</evidence>
<dbReference type="InterPro" id="IPR049557">
    <property type="entry name" value="Transketolase_CS"/>
</dbReference>
<sequence>MNQHPEYLLNKIKSPADIKVLDLEEMKQLSSEIRHLIIEKDAAVGGHLSPNLGIVELTIAYHYVFDAPGDKIIWDVLPPDLPPQDADGPGLCLAGPGSLRQGDSLH</sequence>
<comment type="cofactor">
    <cofactor evidence="1">
        <name>Mg(2+)</name>
        <dbReference type="ChEBI" id="CHEBI:18420"/>
    </cofactor>
</comment>
<dbReference type="GO" id="GO:0019288">
    <property type="term" value="P:isopentenyl diphosphate biosynthetic process, methylerythritol 4-phosphate pathway"/>
    <property type="evidence" value="ECO:0007669"/>
    <property type="project" value="TreeGrafter"/>
</dbReference>
<evidence type="ECO:0000256" key="6">
    <source>
        <dbReference type="ARBA" id="ARBA00022842"/>
    </source>
</evidence>
<dbReference type="SUPFAM" id="SSF52518">
    <property type="entry name" value="Thiamin diphosphate-binding fold (THDP-binding)"/>
    <property type="match status" value="1"/>
</dbReference>
<dbReference type="Pfam" id="PF13292">
    <property type="entry name" value="DXP_synthase_N"/>
    <property type="match status" value="1"/>
</dbReference>
<keyword evidence="5" id="KW-0479">Metal-binding</keyword>
<evidence type="ECO:0008006" key="11">
    <source>
        <dbReference type="Google" id="ProtNLM"/>
    </source>
</evidence>
<evidence type="ECO:0000256" key="4">
    <source>
        <dbReference type="ARBA" id="ARBA00022679"/>
    </source>
</evidence>